<evidence type="ECO:0000313" key="2">
    <source>
        <dbReference type="EMBL" id="GBO21225.1"/>
    </source>
</evidence>
<name>A0A4Y2V7F3_ARAVE</name>
<gene>
    <name evidence="2" type="ORF">AVEN_19292_1</name>
</gene>
<evidence type="ECO:0000259" key="1">
    <source>
        <dbReference type="Pfam" id="PF03184"/>
    </source>
</evidence>
<dbReference type="GO" id="GO:0003677">
    <property type="term" value="F:DNA binding"/>
    <property type="evidence" value="ECO:0007669"/>
    <property type="project" value="TreeGrafter"/>
</dbReference>
<dbReference type="PANTHER" id="PTHR19303">
    <property type="entry name" value="TRANSPOSON"/>
    <property type="match status" value="1"/>
</dbReference>
<organism evidence="2 3">
    <name type="scientific">Araneus ventricosus</name>
    <name type="common">Orbweaver spider</name>
    <name type="synonym">Epeira ventricosa</name>
    <dbReference type="NCBI Taxonomy" id="182803"/>
    <lineage>
        <taxon>Eukaryota</taxon>
        <taxon>Metazoa</taxon>
        <taxon>Ecdysozoa</taxon>
        <taxon>Arthropoda</taxon>
        <taxon>Chelicerata</taxon>
        <taxon>Arachnida</taxon>
        <taxon>Araneae</taxon>
        <taxon>Araneomorphae</taxon>
        <taxon>Entelegynae</taxon>
        <taxon>Araneoidea</taxon>
        <taxon>Araneidae</taxon>
        <taxon>Araneus</taxon>
    </lineage>
</organism>
<keyword evidence="3" id="KW-1185">Reference proteome</keyword>
<reference evidence="2 3" key="1">
    <citation type="journal article" date="2019" name="Sci. Rep.">
        <title>Orb-weaving spider Araneus ventricosus genome elucidates the spidroin gene catalogue.</title>
        <authorList>
            <person name="Kono N."/>
            <person name="Nakamura H."/>
            <person name="Ohtoshi R."/>
            <person name="Moran D.A.P."/>
            <person name="Shinohara A."/>
            <person name="Yoshida Y."/>
            <person name="Fujiwara M."/>
            <person name="Mori M."/>
            <person name="Tomita M."/>
            <person name="Arakawa K."/>
        </authorList>
    </citation>
    <scope>NUCLEOTIDE SEQUENCE [LARGE SCALE GENOMIC DNA]</scope>
</reference>
<evidence type="ECO:0000313" key="3">
    <source>
        <dbReference type="Proteomes" id="UP000499080"/>
    </source>
</evidence>
<sequence length="128" mass="14702">MTGEIEKLLAIGKAAKPQNLEVKKLPVIWKSNKKAWMTAAIMEEWLKTLNAKMKNERHILLFSDNATCHLHIKLSNIKLAWFPPNTTSVTQPMDQRIIRCVKANYRKFQMQSLLANMKAASNVHAKFN</sequence>
<dbReference type="GO" id="GO:0005634">
    <property type="term" value="C:nucleus"/>
    <property type="evidence" value="ECO:0007669"/>
    <property type="project" value="TreeGrafter"/>
</dbReference>
<dbReference type="AlphaFoldDB" id="A0A4Y2V7F3"/>
<accession>A0A4Y2V7F3</accession>
<comment type="caution">
    <text evidence="2">The sequence shown here is derived from an EMBL/GenBank/DDBJ whole genome shotgun (WGS) entry which is preliminary data.</text>
</comment>
<dbReference type="Pfam" id="PF03184">
    <property type="entry name" value="DDE_1"/>
    <property type="match status" value="1"/>
</dbReference>
<protein>
    <recommendedName>
        <fullName evidence="1">DDE-1 domain-containing protein</fullName>
    </recommendedName>
</protein>
<dbReference type="Proteomes" id="UP000499080">
    <property type="component" value="Unassembled WGS sequence"/>
</dbReference>
<dbReference type="EMBL" id="BGPR01044451">
    <property type="protein sequence ID" value="GBO21225.1"/>
    <property type="molecule type" value="Genomic_DNA"/>
</dbReference>
<proteinExistence type="predicted"/>
<dbReference type="OrthoDB" id="10056141at2759"/>
<dbReference type="PANTHER" id="PTHR19303:SF73">
    <property type="entry name" value="PROTEIN PDC2"/>
    <property type="match status" value="1"/>
</dbReference>
<dbReference type="InterPro" id="IPR004875">
    <property type="entry name" value="DDE_SF_endonuclease_dom"/>
</dbReference>
<feature type="domain" description="DDE-1" evidence="1">
    <location>
        <begin position="7"/>
        <end position="128"/>
    </location>
</feature>
<dbReference type="InterPro" id="IPR050863">
    <property type="entry name" value="CenT-Element_Derived"/>
</dbReference>